<reference evidence="6 8" key="2">
    <citation type="journal article" date="2017" name="BMC Genomics">
        <title>Genomic analysis of methanogenic archaea reveals a shift towards energy conservation.</title>
        <authorList>
            <person name="Gilmore S.P."/>
            <person name="Henske J.K."/>
            <person name="Sexton J.A."/>
            <person name="Solomon K.V."/>
            <person name="Seppala S."/>
            <person name="Yoo J.I."/>
            <person name="Huyett L.M."/>
            <person name="Pressman A."/>
            <person name="Cogan J.Z."/>
            <person name="Kivenson V."/>
            <person name="Peng X."/>
            <person name="Tan Y."/>
            <person name="Valentine D.L."/>
            <person name="O'Malley M.A."/>
        </authorList>
    </citation>
    <scope>NUCLEOTIDE SEQUENCE [LARGE SCALE GENOMIC DNA]</scope>
    <source>
        <strain evidence="6 8">1R-7</strain>
    </source>
</reference>
<keyword evidence="8" id="KW-1185">Reference proteome</keyword>
<comment type="subcellular location">
    <subcellularLocation>
        <location evidence="5">Cytoplasm</location>
    </subcellularLocation>
</comment>
<keyword evidence="4 5" id="KW-0067">ATP-binding</keyword>
<name>A0A2A2HD80_9EURY</name>
<comment type="caution">
    <text evidence="6">The sequence shown here is derived from an EMBL/GenBank/DDBJ whole genome shotgun (WGS) entry which is preliminary data.</text>
</comment>
<dbReference type="GO" id="GO:0005524">
    <property type="term" value="F:ATP binding"/>
    <property type="evidence" value="ECO:0007669"/>
    <property type="project" value="UniProtKB-KW"/>
</dbReference>
<evidence type="ECO:0000256" key="1">
    <source>
        <dbReference type="ARBA" id="ARBA00022490"/>
    </source>
</evidence>
<dbReference type="Proteomes" id="UP000246004">
    <property type="component" value="Unassembled WGS sequence"/>
</dbReference>
<accession>A0A2A2HD80</accession>
<dbReference type="OrthoDB" id="85545at2157"/>
<dbReference type="GO" id="GO:0016874">
    <property type="term" value="F:ligase activity"/>
    <property type="evidence" value="ECO:0007669"/>
    <property type="project" value="UniProtKB-UniRule"/>
</dbReference>
<organism evidence="6 8">
    <name type="scientific">Methanosphaera cuniculi</name>
    <dbReference type="NCBI Taxonomy" id="1077256"/>
    <lineage>
        <taxon>Archaea</taxon>
        <taxon>Methanobacteriati</taxon>
        <taxon>Methanobacteriota</taxon>
        <taxon>Methanomada group</taxon>
        <taxon>Methanobacteria</taxon>
        <taxon>Methanobacteriales</taxon>
        <taxon>Methanobacteriaceae</taxon>
        <taxon>Methanosphaera</taxon>
    </lineage>
</organism>
<dbReference type="InterPro" id="IPR016557">
    <property type="entry name" value="Cyc_diphosphoglycerate_synth"/>
</dbReference>
<dbReference type="GO" id="GO:0005737">
    <property type="term" value="C:cytoplasm"/>
    <property type="evidence" value="ECO:0007669"/>
    <property type="project" value="UniProtKB-SubCell"/>
</dbReference>
<dbReference type="EMBL" id="LWMS01000042">
    <property type="protein sequence ID" value="PWL07908.1"/>
    <property type="molecule type" value="Genomic_DNA"/>
</dbReference>
<evidence type="ECO:0000256" key="2">
    <source>
        <dbReference type="ARBA" id="ARBA00022598"/>
    </source>
</evidence>
<keyword evidence="3 5" id="KW-0547">Nucleotide-binding</keyword>
<dbReference type="PIRSF" id="PIRSF009445">
    <property type="entry name" value="Cyc_PG_syn"/>
    <property type="match status" value="1"/>
</dbReference>
<dbReference type="GO" id="GO:0036356">
    <property type="term" value="F:cyclic 2,3-diphosphoglycerate synthetase activity"/>
    <property type="evidence" value="ECO:0007669"/>
    <property type="project" value="InterPro"/>
</dbReference>
<evidence type="ECO:0000256" key="4">
    <source>
        <dbReference type="ARBA" id="ARBA00022840"/>
    </source>
</evidence>
<evidence type="ECO:0000313" key="8">
    <source>
        <dbReference type="Proteomes" id="UP000217528"/>
    </source>
</evidence>
<gene>
    <name evidence="5 7" type="primary">cpgS</name>
    <name evidence="6" type="ORF">ASJ82_00365</name>
    <name evidence="7" type="ORF">MSCUN_11510</name>
</gene>
<dbReference type="HAMAP" id="MF_01908">
    <property type="entry name" value="Cyc_PG_syn"/>
    <property type="match status" value="1"/>
</dbReference>
<evidence type="ECO:0000313" key="7">
    <source>
        <dbReference type="EMBL" id="PWL07908.1"/>
    </source>
</evidence>
<proteinExistence type="inferred from homology"/>
<dbReference type="AlphaFoldDB" id="A0A2A2HD80"/>
<comment type="function">
    <text evidence="5">Catalyzes the formation of cyclic 2,3-diphosphoglycerate (cDPG) by formation of an intramolecular phosphoanhydride bond at the expense of ATP.</text>
</comment>
<evidence type="ECO:0000256" key="3">
    <source>
        <dbReference type="ARBA" id="ARBA00022741"/>
    </source>
</evidence>
<sequence>MSEKTKVMCLIDGEHYFPVTKSAVDQLTHDGYDIQVLLLIGGTEKVRTSNVDVISEFFNKKVVMCHDHFDIPYDEIEKLIDEYDIEMVIDLSDEPVVNYVKRFKIASVVLSKGAIYKGPDFQFDPLVEYDVLKNPSYKIIGTGKRIGKTAISAYTARLINEEDEFNPCIVAMGRGGPEIPEIVKGNKIKLTPEYLMEQSDKGLHAASDHWEDALMSRVLTVGCRRCAGGMAGRVFKTNMVSGARMTNALDTNLVAIEGSGSAIPPIKTNKQIVLVGANQPIETLISYFGPYRIKLGDLIIVTMCDEQTCPKAKLDILLDEIRSINPDVEVIPTIFRPAPVESISGRNVLFATTAPESVQPILKEYLEDNYDCNVVAISSHLSNRPLLQKDIEDNIDKVDVMLTELKAAAVDVATKDALSHNLEVVYCDNIPIPLDDSQDLKKSIMKLVYEAVEDYEN</sequence>
<dbReference type="GO" id="GO:0006094">
    <property type="term" value="P:gluconeogenesis"/>
    <property type="evidence" value="ECO:0007669"/>
    <property type="project" value="InterPro"/>
</dbReference>
<comment type="catalytic activity">
    <reaction evidence="5">
        <text>(2R)-2,3-bisphosphoglycerate + ATP + H(+) = cyclic (2R)-2,3-bisphosphoglycerate + ADP + phosphate</text>
        <dbReference type="Rhea" id="RHEA:42412"/>
        <dbReference type="ChEBI" id="CHEBI:15378"/>
        <dbReference type="ChEBI" id="CHEBI:30616"/>
        <dbReference type="ChEBI" id="CHEBI:43474"/>
        <dbReference type="ChEBI" id="CHEBI:58248"/>
        <dbReference type="ChEBI" id="CHEBI:79081"/>
        <dbReference type="ChEBI" id="CHEBI:456216"/>
        <dbReference type="EC" id="6.5.1.9"/>
    </reaction>
</comment>
<evidence type="ECO:0000313" key="9">
    <source>
        <dbReference type="Proteomes" id="UP000246004"/>
    </source>
</evidence>
<evidence type="ECO:0000313" key="6">
    <source>
        <dbReference type="EMBL" id="PAV07335.1"/>
    </source>
</evidence>
<protein>
    <recommendedName>
        <fullName evidence="5">Cyclic 2,3-diphosphoglycerate synthetase</fullName>
        <shortName evidence="5">cDPGS</shortName>
        <ecNumber evidence="5">6.5.1.9</ecNumber>
    </recommendedName>
</protein>
<keyword evidence="2 5" id="KW-0436">Ligase</keyword>
<dbReference type="EC" id="6.5.1.9" evidence="5"/>
<dbReference type="EMBL" id="LMVN01000019">
    <property type="protein sequence ID" value="PAV07335.1"/>
    <property type="molecule type" value="Genomic_DNA"/>
</dbReference>
<dbReference type="Proteomes" id="UP000217528">
    <property type="component" value="Unassembled WGS sequence"/>
</dbReference>
<dbReference type="RefSeq" id="WP_095608705.1">
    <property type="nucleotide sequence ID" value="NZ_LMVN01000019.1"/>
</dbReference>
<keyword evidence="1 5" id="KW-0963">Cytoplasm</keyword>
<reference evidence="7 9" key="1">
    <citation type="submission" date="2016-04" db="EMBL/GenBank/DDBJ databases">
        <title>Genome sequence of Methanosphaera cuniculi DSM 4103.</title>
        <authorList>
            <person name="Poehlein A."/>
            <person name="Seedorf H."/>
            <person name="Daniel R."/>
        </authorList>
    </citation>
    <scope>NUCLEOTIDE SEQUENCE [LARGE SCALE GENOMIC DNA]</scope>
    <source>
        <strain evidence="7 9">DSM 4103</strain>
    </source>
</reference>
<evidence type="ECO:0000256" key="5">
    <source>
        <dbReference type="HAMAP-Rule" id="MF_01908"/>
    </source>
</evidence>
<comment type="similarity">
    <text evidence="5">Belongs to the cyclic 2,3-diphosphoglycerate synthetase family.</text>
</comment>